<feature type="domain" description="Response regulatory" evidence="2">
    <location>
        <begin position="14"/>
        <end position="136"/>
    </location>
</feature>
<keyword evidence="4" id="KW-1185">Reference proteome</keyword>
<accession>A0A286FJ87</accession>
<dbReference type="PROSITE" id="PS50110">
    <property type="entry name" value="RESPONSE_REGULATORY"/>
    <property type="match status" value="1"/>
</dbReference>
<name>A0A286FJ87_9BACT</name>
<dbReference type="Proteomes" id="UP000219452">
    <property type="component" value="Unassembled WGS sequence"/>
</dbReference>
<evidence type="ECO:0000256" key="1">
    <source>
        <dbReference type="PROSITE-ProRule" id="PRU00169"/>
    </source>
</evidence>
<sequence>MPDEQRRNQKSSFPLLVAVANKDHQLLIQYSLLASMPQAQAAFASTGDDAVAYLAESIAKEPFPRLVLLDVYLPSLQAGYQLIKHVKKTYPFLPIVAISGDSDAGIVKHAYELGVHSFLIKPVYLEEWEHYFRVFNAYWSGVVTLPPSV</sequence>
<dbReference type="GO" id="GO:0000156">
    <property type="term" value="F:phosphorelay response regulator activity"/>
    <property type="evidence" value="ECO:0007669"/>
    <property type="project" value="TreeGrafter"/>
</dbReference>
<evidence type="ECO:0000313" key="4">
    <source>
        <dbReference type="Proteomes" id="UP000219452"/>
    </source>
</evidence>
<protein>
    <submittedName>
        <fullName evidence="3">CheY chemotaxis protein or a CheY-like REC (Receiver) domain</fullName>
    </submittedName>
</protein>
<dbReference type="AlphaFoldDB" id="A0A286FJ87"/>
<evidence type="ECO:0000259" key="2">
    <source>
        <dbReference type="PROSITE" id="PS50110"/>
    </source>
</evidence>
<dbReference type="SUPFAM" id="SSF52172">
    <property type="entry name" value="CheY-like"/>
    <property type="match status" value="1"/>
</dbReference>
<keyword evidence="1" id="KW-0597">Phosphoprotein</keyword>
<dbReference type="InterPro" id="IPR001789">
    <property type="entry name" value="Sig_transdc_resp-reg_receiver"/>
</dbReference>
<evidence type="ECO:0000313" key="3">
    <source>
        <dbReference type="EMBL" id="SOD83295.1"/>
    </source>
</evidence>
<reference evidence="4" key="1">
    <citation type="submission" date="2017-09" db="EMBL/GenBank/DDBJ databases">
        <authorList>
            <person name="Varghese N."/>
            <person name="Submissions S."/>
        </authorList>
    </citation>
    <scope>NUCLEOTIDE SEQUENCE [LARGE SCALE GENOMIC DNA]</scope>
    <source>
        <strain evidence="4">DSM 29961</strain>
    </source>
</reference>
<dbReference type="RefSeq" id="WP_097125946.1">
    <property type="nucleotide sequence ID" value="NZ_OCNH01000001.1"/>
</dbReference>
<dbReference type="InterPro" id="IPR011006">
    <property type="entry name" value="CheY-like_superfamily"/>
</dbReference>
<dbReference type="PANTHER" id="PTHR45526">
    <property type="entry name" value="TRANSCRIPTIONAL REGULATORY PROTEIN DPIA"/>
    <property type="match status" value="1"/>
</dbReference>
<dbReference type="OrthoDB" id="961596at2"/>
<dbReference type="Gene3D" id="3.40.50.2300">
    <property type="match status" value="1"/>
</dbReference>
<dbReference type="EMBL" id="OCNH01000001">
    <property type="protein sequence ID" value="SOD83295.1"/>
    <property type="molecule type" value="Genomic_DNA"/>
</dbReference>
<feature type="modified residue" description="4-aspartylphosphate" evidence="1">
    <location>
        <position position="70"/>
    </location>
</feature>
<proteinExistence type="predicted"/>
<dbReference type="PANTHER" id="PTHR45526:SF1">
    <property type="entry name" value="TRANSCRIPTIONAL REGULATORY PROTEIN DCUR-RELATED"/>
    <property type="match status" value="1"/>
</dbReference>
<gene>
    <name evidence="3" type="ORF">SAMN06269250_2428</name>
</gene>
<dbReference type="InterPro" id="IPR051271">
    <property type="entry name" value="2C-system_Tx_regulators"/>
</dbReference>
<dbReference type="SMART" id="SM00448">
    <property type="entry name" value="REC"/>
    <property type="match status" value="1"/>
</dbReference>
<organism evidence="3 4">
    <name type="scientific">Spirosoma fluviale</name>
    <dbReference type="NCBI Taxonomy" id="1597977"/>
    <lineage>
        <taxon>Bacteria</taxon>
        <taxon>Pseudomonadati</taxon>
        <taxon>Bacteroidota</taxon>
        <taxon>Cytophagia</taxon>
        <taxon>Cytophagales</taxon>
        <taxon>Cytophagaceae</taxon>
        <taxon>Spirosoma</taxon>
    </lineage>
</organism>
<dbReference type="CDD" id="cd00156">
    <property type="entry name" value="REC"/>
    <property type="match status" value="1"/>
</dbReference>
<dbReference type="Pfam" id="PF00072">
    <property type="entry name" value="Response_reg"/>
    <property type="match status" value="1"/>
</dbReference>